<evidence type="ECO:0000313" key="3">
    <source>
        <dbReference type="Proteomes" id="UP001165667"/>
    </source>
</evidence>
<feature type="domain" description="NADPH-dependent FMN reductase-like" evidence="1">
    <location>
        <begin position="6"/>
        <end position="149"/>
    </location>
</feature>
<dbReference type="GO" id="GO:0016491">
    <property type="term" value="F:oxidoreductase activity"/>
    <property type="evidence" value="ECO:0007669"/>
    <property type="project" value="InterPro"/>
</dbReference>
<dbReference type="RefSeq" id="WP_282588636.1">
    <property type="nucleotide sequence ID" value="NZ_JAMOIM010000044.1"/>
</dbReference>
<proteinExistence type="predicted"/>
<dbReference type="PANTHER" id="PTHR30543">
    <property type="entry name" value="CHROMATE REDUCTASE"/>
    <property type="match status" value="1"/>
</dbReference>
<dbReference type="Pfam" id="PF03358">
    <property type="entry name" value="FMN_red"/>
    <property type="match status" value="1"/>
</dbReference>
<organism evidence="2 3">
    <name type="scientific">Lichenifustis flavocetrariae</name>
    <dbReference type="NCBI Taxonomy" id="2949735"/>
    <lineage>
        <taxon>Bacteria</taxon>
        <taxon>Pseudomonadati</taxon>
        <taxon>Pseudomonadota</taxon>
        <taxon>Alphaproteobacteria</taxon>
        <taxon>Hyphomicrobiales</taxon>
        <taxon>Lichenihabitantaceae</taxon>
        <taxon>Lichenifustis</taxon>
    </lineage>
</organism>
<comment type="caution">
    <text evidence="2">The sequence shown here is derived from an EMBL/GenBank/DDBJ whole genome shotgun (WGS) entry which is preliminary data.</text>
</comment>
<dbReference type="SUPFAM" id="SSF52218">
    <property type="entry name" value="Flavoproteins"/>
    <property type="match status" value="1"/>
</dbReference>
<dbReference type="InterPro" id="IPR029039">
    <property type="entry name" value="Flavoprotein-like_sf"/>
</dbReference>
<dbReference type="Proteomes" id="UP001165667">
    <property type="component" value="Unassembled WGS sequence"/>
</dbReference>
<name>A0AA41Z3B4_9HYPH</name>
<dbReference type="InterPro" id="IPR050712">
    <property type="entry name" value="NAD(P)H-dep_reductase"/>
</dbReference>
<evidence type="ECO:0000313" key="2">
    <source>
        <dbReference type="EMBL" id="MCW6512262.1"/>
    </source>
</evidence>
<sequence length="208" mass="22594">MITKPHIAIVVGSTRPGRYADKPAGWMLKQTQARDDIEAELVDLRDHPMPFFDEKGPLTSTPSENPEALRWQKTLARYDGFVFVVAEYNSSITGVLKNALDQAYKEWGRKPFTAIGYGGAGAARAIEHLRQITSALQMVSTAATVNIGGADFMSTSPMGANKPIEDVEAHLQGKAKSALDELVWWAHATMAAKAAEASQRRGPNELAA</sequence>
<gene>
    <name evidence="2" type="ORF">M8523_30535</name>
</gene>
<keyword evidence="3" id="KW-1185">Reference proteome</keyword>
<protein>
    <submittedName>
        <fullName evidence="2">NAD(P)H-dependent oxidoreductase</fullName>
    </submittedName>
</protein>
<dbReference type="GO" id="GO:0005829">
    <property type="term" value="C:cytosol"/>
    <property type="evidence" value="ECO:0007669"/>
    <property type="project" value="TreeGrafter"/>
</dbReference>
<dbReference type="AlphaFoldDB" id="A0AA41Z3B4"/>
<dbReference type="EMBL" id="JAMOIM010000044">
    <property type="protein sequence ID" value="MCW6512262.1"/>
    <property type="molecule type" value="Genomic_DNA"/>
</dbReference>
<dbReference type="PANTHER" id="PTHR30543:SF21">
    <property type="entry name" value="NAD(P)H-DEPENDENT FMN REDUCTASE LOT6"/>
    <property type="match status" value="1"/>
</dbReference>
<dbReference type="InterPro" id="IPR005025">
    <property type="entry name" value="FMN_Rdtase-like_dom"/>
</dbReference>
<evidence type="ECO:0000259" key="1">
    <source>
        <dbReference type="Pfam" id="PF03358"/>
    </source>
</evidence>
<accession>A0AA41Z3B4</accession>
<dbReference type="GO" id="GO:0010181">
    <property type="term" value="F:FMN binding"/>
    <property type="evidence" value="ECO:0007669"/>
    <property type="project" value="TreeGrafter"/>
</dbReference>
<dbReference type="Gene3D" id="3.40.50.360">
    <property type="match status" value="1"/>
</dbReference>
<reference evidence="2" key="1">
    <citation type="submission" date="2022-05" db="EMBL/GenBank/DDBJ databases">
        <authorList>
            <person name="Pankratov T."/>
        </authorList>
    </citation>
    <scope>NUCLEOTIDE SEQUENCE</scope>
    <source>
        <strain evidence="2">BP6-180914</strain>
    </source>
</reference>